<comment type="caution">
    <text evidence="1">The sequence shown here is derived from an EMBL/GenBank/DDBJ whole genome shotgun (WGS) entry which is preliminary data.</text>
</comment>
<accession>A0ACB8Z6V9</accession>
<organism evidence="1 2">
    <name type="scientific">Arctium lappa</name>
    <name type="common">Greater burdock</name>
    <name type="synonym">Lappa major</name>
    <dbReference type="NCBI Taxonomy" id="4217"/>
    <lineage>
        <taxon>Eukaryota</taxon>
        <taxon>Viridiplantae</taxon>
        <taxon>Streptophyta</taxon>
        <taxon>Embryophyta</taxon>
        <taxon>Tracheophyta</taxon>
        <taxon>Spermatophyta</taxon>
        <taxon>Magnoliopsida</taxon>
        <taxon>eudicotyledons</taxon>
        <taxon>Gunneridae</taxon>
        <taxon>Pentapetalae</taxon>
        <taxon>asterids</taxon>
        <taxon>campanulids</taxon>
        <taxon>Asterales</taxon>
        <taxon>Asteraceae</taxon>
        <taxon>Carduoideae</taxon>
        <taxon>Cardueae</taxon>
        <taxon>Arctiinae</taxon>
        <taxon>Arctium</taxon>
    </lineage>
</organism>
<evidence type="ECO:0000313" key="2">
    <source>
        <dbReference type="Proteomes" id="UP001055879"/>
    </source>
</evidence>
<reference evidence="1 2" key="2">
    <citation type="journal article" date="2022" name="Mol. Ecol. Resour.">
        <title>The genomes of chicory, endive, great burdock and yacon provide insights into Asteraceae paleo-polyploidization history and plant inulin production.</title>
        <authorList>
            <person name="Fan W."/>
            <person name="Wang S."/>
            <person name="Wang H."/>
            <person name="Wang A."/>
            <person name="Jiang F."/>
            <person name="Liu H."/>
            <person name="Zhao H."/>
            <person name="Xu D."/>
            <person name="Zhang Y."/>
        </authorList>
    </citation>
    <scope>NUCLEOTIDE SEQUENCE [LARGE SCALE GENOMIC DNA]</scope>
    <source>
        <strain evidence="2">cv. Niubang</strain>
    </source>
</reference>
<keyword evidence="2" id="KW-1185">Reference proteome</keyword>
<evidence type="ECO:0000313" key="1">
    <source>
        <dbReference type="EMBL" id="KAI3693293.1"/>
    </source>
</evidence>
<proteinExistence type="predicted"/>
<sequence length="167" mass="18476">MGGGGPCGACKFLRRKCVKGCVFAPYFEADDRGTAEFEAVHRVFGARNAAKLLLRTPANRRLDAVVSMCYEAVSRVKDPVYGCVAQVFNLQQQVDNLQAELAYVQARISIMKHRPSCQSSKNLSSVPSLDFSNEDCASLDEALFKDVDDLEMLARELFNKYLPGSKI</sequence>
<reference evidence="2" key="1">
    <citation type="journal article" date="2022" name="Mol. Ecol. Resour.">
        <title>The genomes of chicory, endive, great burdock and yacon provide insights into Asteraceae palaeo-polyploidization history and plant inulin production.</title>
        <authorList>
            <person name="Fan W."/>
            <person name="Wang S."/>
            <person name="Wang H."/>
            <person name="Wang A."/>
            <person name="Jiang F."/>
            <person name="Liu H."/>
            <person name="Zhao H."/>
            <person name="Xu D."/>
            <person name="Zhang Y."/>
        </authorList>
    </citation>
    <scope>NUCLEOTIDE SEQUENCE [LARGE SCALE GENOMIC DNA]</scope>
    <source>
        <strain evidence="2">cv. Niubang</strain>
    </source>
</reference>
<dbReference type="Proteomes" id="UP001055879">
    <property type="component" value="Linkage Group LG11"/>
</dbReference>
<dbReference type="EMBL" id="CM042057">
    <property type="protein sequence ID" value="KAI3693293.1"/>
    <property type="molecule type" value="Genomic_DNA"/>
</dbReference>
<gene>
    <name evidence="1" type="ORF">L6452_33127</name>
</gene>
<name>A0ACB8Z6V9_ARCLA</name>
<protein>
    <submittedName>
        <fullName evidence="1">Uncharacterized protein</fullName>
    </submittedName>
</protein>